<sequence>MKKSQLMLKIQNGIEVFENPIFGQIRMVMVDDEPWFVGKDICEVFGDTNYRRSLSNIDDSDKGVSQIDTPGGKQKMTIVNESGLYSLLFQMQPQKAKGVSQNDSLINERKEKLHKFKRWVTSEVLPTIRKTGGYVNNDELFISTYLPYADENTKLIFSQTLKTVRAQNETIKRQQKEIIHKEDVIIGLVDDIDLATKRQRITQIVRFGADGKYQERYSLLYGEFERKYHCNLKSRMEGCTLKPKVRNKMDYIDREMGMIPQLYEIACKLFENDVEKLKSEWESVVA</sequence>
<dbReference type="InterPro" id="IPR003497">
    <property type="entry name" value="BRO_N_domain"/>
</dbReference>
<proteinExistence type="predicted"/>
<dbReference type="SMART" id="SM01040">
    <property type="entry name" value="Bro-N"/>
    <property type="match status" value="1"/>
</dbReference>
<gene>
    <name evidence="2" type="ORF">ERS852420_02957</name>
</gene>
<dbReference type="Proteomes" id="UP000095495">
    <property type="component" value="Unassembled WGS sequence"/>
</dbReference>
<accession>A0A173UH63</accession>
<dbReference type="PANTHER" id="PTHR36180">
    <property type="entry name" value="DNA-BINDING PROTEIN-RELATED-RELATED"/>
    <property type="match status" value="1"/>
</dbReference>
<name>A0A173UH63_9FIRM</name>
<dbReference type="PROSITE" id="PS51750">
    <property type="entry name" value="BRO_N"/>
    <property type="match status" value="1"/>
</dbReference>
<evidence type="ECO:0000259" key="1">
    <source>
        <dbReference type="PROSITE" id="PS51750"/>
    </source>
</evidence>
<dbReference type="RefSeq" id="WP_242853354.1">
    <property type="nucleotide sequence ID" value="NZ_CYXV01000014.1"/>
</dbReference>
<evidence type="ECO:0000313" key="2">
    <source>
        <dbReference type="EMBL" id="CUN13790.1"/>
    </source>
</evidence>
<reference evidence="2 3" key="1">
    <citation type="submission" date="2015-09" db="EMBL/GenBank/DDBJ databases">
        <authorList>
            <consortium name="Pathogen Informatics"/>
        </authorList>
    </citation>
    <scope>NUCLEOTIDE SEQUENCE [LARGE SCALE GENOMIC DNA]</scope>
    <source>
        <strain evidence="2 3">2789STDY5608863</strain>
    </source>
</reference>
<dbReference type="EMBL" id="CYXV01000014">
    <property type="protein sequence ID" value="CUN13790.1"/>
    <property type="molecule type" value="Genomic_DNA"/>
</dbReference>
<protein>
    <submittedName>
        <fullName evidence="2">Uncharacterized phage-encoded protein</fullName>
    </submittedName>
</protein>
<feature type="domain" description="Bro-N" evidence="1">
    <location>
        <begin position="7"/>
        <end position="132"/>
    </location>
</feature>
<organism evidence="2 3">
    <name type="scientific">Roseburia faecis</name>
    <dbReference type="NCBI Taxonomy" id="301302"/>
    <lineage>
        <taxon>Bacteria</taxon>
        <taxon>Bacillati</taxon>
        <taxon>Bacillota</taxon>
        <taxon>Clostridia</taxon>
        <taxon>Lachnospirales</taxon>
        <taxon>Lachnospiraceae</taxon>
        <taxon>Roseburia</taxon>
    </lineage>
</organism>
<dbReference type="Pfam" id="PF02498">
    <property type="entry name" value="Bro-N"/>
    <property type="match status" value="1"/>
</dbReference>
<dbReference type="PANTHER" id="PTHR36180:SF2">
    <property type="entry name" value="BRO FAMILY PROTEIN"/>
    <property type="match status" value="1"/>
</dbReference>
<dbReference type="AlphaFoldDB" id="A0A173UH63"/>
<evidence type="ECO:0000313" key="3">
    <source>
        <dbReference type="Proteomes" id="UP000095495"/>
    </source>
</evidence>